<dbReference type="InterPro" id="IPR008042">
    <property type="entry name" value="Retrotrans_Pao"/>
</dbReference>
<proteinExistence type="predicted"/>
<dbReference type="PANTHER" id="PTHR47331">
    <property type="entry name" value="PHD-TYPE DOMAIN-CONTAINING PROTEIN"/>
    <property type="match status" value="1"/>
</dbReference>
<evidence type="ECO:0000313" key="2">
    <source>
        <dbReference type="Proteomes" id="UP000807504"/>
    </source>
</evidence>
<reference evidence="1" key="2">
    <citation type="submission" date="2020-06" db="EMBL/GenBank/DDBJ databases">
        <authorList>
            <person name="Sheffer M."/>
        </authorList>
    </citation>
    <scope>NUCLEOTIDE SEQUENCE</scope>
</reference>
<dbReference type="EMBL" id="JABXBU010002072">
    <property type="protein sequence ID" value="KAF8778408.1"/>
    <property type="molecule type" value="Genomic_DNA"/>
</dbReference>
<organism evidence="1 2">
    <name type="scientific">Argiope bruennichi</name>
    <name type="common">Wasp spider</name>
    <name type="synonym">Aranea bruennichi</name>
    <dbReference type="NCBI Taxonomy" id="94029"/>
    <lineage>
        <taxon>Eukaryota</taxon>
        <taxon>Metazoa</taxon>
        <taxon>Ecdysozoa</taxon>
        <taxon>Arthropoda</taxon>
        <taxon>Chelicerata</taxon>
        <taxon>Arachnida</taxon>
        <taxon>Araneae</taxon>
        <taxon>Araneomorphae</taxon>
        <taxon>Entelegynae</taxon>
        <taxon>Araneoidea</taxon>
        <taxon>Araneidae</taxon>
        <taxon>Argiope</taxon>
    </lineage>
</organism>
<dbReference type="Pfam" id="PF05380">
    <property type="entry name" value="Peptidase_A17"/>
    <property type="match status" value="1"/>
</dbReference>
<comment type="caution">
    <text evidence="1">The sequence shown here is derived from an EMBL/GenBank/DDBJ whole genome shotgun (WGS) entry which is preliminary data.</text>
</comment>
<dbReference type="Proteomes" id="UP000807504">
    <property type="component" value="Unassembled WGS sequence"/>
</dbReference>
<gene>
    <name evidence="1" type="ORF">HNY73_015132</name>
</gene>
<sequence>MRFRRDVDEIRCGVHTISDGEFLIGKFAGVDEVWGLSGESLVGGGSSSRGGAEMHLALVWEVCRGWRTPAAISTKLGYILTGKIYTSQMPDSIVHSTLYDQSNKCWLFEKIPPNVDDLLAGADTEEEAKAIIAEIQNLMKSGRFSLRKWSSSHKIILKDLDKALLATESIHSLWDEEVKQRVLDIFWNLLTDSIQVRIADGEIVNTKRQLLSVIAKTFNPLGLFSPSVIILKIMLQELWKSKVA</sequence>
<dbReference type="AlphaFoldDB" id="A0A8T0ESJ1"/>
<reference evidence="1" key="1">
    <citation type="journal article" date="2020" name="bioRxiv">
        <title>Chromosome-level reference genome of the European wasp spider Argiope bruennichi: a resource for studies on range expansion and evolutionary adaptation.</title>
        <authorList>
            <person name="Sheffer M.M."/>
            <person name="Hoppe A."/>
            <person name="Krehenwinkel H."/>
            <person name="Uhl G."/>
            <person name="Kuss A.W."/>
            <person name="Jensen L."/>
            <person name="Jensen C."/>
            <person name="Gillespie R.G."/>
            <person name="Hoff K.J."/>
            <person name="Prost S."/>
        </authorList>
    </citation>
    <scope>NUCLEOTIDE SEQUENCE</scope>
</reference>
<evidence type="ECO:0000313" key="1">
    <source>
        <dbReference type="EMBL" id="KAF8778408.1"/>
    </source>
</evidence>
<accession>A0A8T0ESJ1</accession>
<name>A0A8T0ESJ1_ARGBR</name>
<keyword evidence="2" id="KW-1185">Reference proteome</keyword>
<protein>
    <submittedName>
        <fullName evidence="1">Uncharacterized protein</fullName>
    </submittedName>
</protein>